<keyword evidence="1" id="KW-0802">TPR repeat</keyword>
<accession>G0V3B5</accession>
<protein>
    <submittedName>
        <fullName evidence="3">Uncharacterized protein TCIL3000_11_16500</fullName>
    </submittedName>
</protein>
<dbReference type="SUPFAM" id="SSF48452">
    <property type="entry name" value="TPR-like"/>
    <property type="match status" value="1"/>
</dbReference>
<evidence type="ECO:0000313" key="3">
    <source>
        <dbReference type="EMBL" id="CCC96138.1"/>
    </source>
</evidence>
<gene>
    <name evidence="3" type="ORF">TCIL3000_11_16500</name>
</gene>
<name>G0V3B5_TRYCI</name>
<dbReference type="InterPro" id="IPR019734">
    <property type="entry name" value="TPR_rpt"/>
</dbReference>
<dbReference type="EMBL" id="HE575324">
    <property type="protein sequence ID" value="CCC96138.1"/>
    <property type="molecule type" value="Genomic_DNA"/>
</dbReference>
<dbReference type="PROSITE" id="PS50005">
    <property type="entry name" value="TPR"/>
    <property type="match status" value="1"/>
</dbReference>
<dbReference type="InterPro" id="IPR011990">
    <property type="entry name" value="TPR-like_helical_dom_sf"/>
</dbReference>
<reference evidence="3" key="1">
    <citation type="journal article" date="2012" name="Proc. Natl. Acad. Sci. U.S.A.">
        <title>Antigenic diversity is generated by distinct evolutionary mechanisms in African trypanosome species.</title>
        <authorList>
            <person name="Jackson A.P."/>
            <person name="Berry A."/>
            <person name="Aslett M."/>
            <person name="Allison H.C."/>
            <person name="Burton P."/>
            <person name="Vavrova-Anderson J."/>
            <person name="Brown R."/>
            <person name="Browne H."/>
            <person name="Corton N."/>
            <person name="Hauser H."/>
            <person name="Gamble J."/>
            <person name="Gilderthorp R."/>
            <person name="Marcello L."/>
            <person name="McQuillan J."/>
            <person name="Otto T.D."/>
            <person name="Quail M.A."/>
            <person name="Sanders M.J."/>
            <person name="van Tonder A."/>
            <person name="Ginger M.L."/>
            <person name="Field M.C."/>
            <person name="Barry J.D."/>
            <person name="Hertz-Fowler C."/>
            <person name="Berriman M."/>
        </authorList>
    </citation>
    <scope>NUCLEOTIDE SEQUENCE</scope>
    <source>
        <strain evidence="3">IL3000</strain>
    </source>
</reference>
<proteinExistence type="predicted"/>
<dbReference type="SMART" id="SM00028">
    <property type="entry name" value="TPR"/>
    <property type="match status" value="2"/>
</dbReference>
<dbReference type="AlphaFoldDB" id="G0V3B5"/>
<feature type="repeat" description="TPR" evidence="1">
    <location>
        <begin position="268"/>
        <end position="301"/>
    </location>
</feature>
<organism evidence="3">
    <name type="scientific">Trypanosoma congolense (strain IL3000)</name>
    <dbReference type="NCBI Taxonomy" id="1068625"/>
    <lineage>
        <taxon>Eukaryota</taxon>
        <taxon>Discoba</taxon>
        <taxon>Euglenozoa</taxon>
        <taxon>Kinetoplastea</taxon>
        <taxon>Metakinetoplastina</taxon>
        <taxon>Trypanosomatida</taxon>
        <taxon>Trypanosomatidae</taxon>
        <taxon>Trypanosoma</taxon>
        <taxon>Nannomonas</taxon>
    </lineage>
</organism>
<feature type="compositionally biased region" description="Polar residues" evidence="2">
    <location>
        <begin position="99"/>
        <end position="116"/>
    </location>
</feature>
<feature type="region of interest" description="Disordered" evidence="2">
    <location>
        <begin position="80"/>
        <end position="124"/>
    </location>
</feature>
<feature type="compositionally biased region" description="Polar residues" evidence="2">
    <location>
        <begin position="80"/>
        <end position="90"/>
    </location>
</feature>
<dbReference type="VEuPathDB" id="TriTrypDB:TcIL3000.11.16500"/>
<evidence type="ECO:0000256" key="1">
    <source>
        <dbReference type="PROSITE-ProRule" id="PRU00339"/>
    </source>
</evidence>
<dbReference type="Gene3D" id="1.25.40.10">
    <property type="entry name" value="Tetratricopeptide repeat domain"/>
    <property type="match status" value="1"/>
</dbReference>
<evidence type="ECO:0000256" key="2">
    <source>
        <dbReference type="SAM" id="MobiDB-lite"/>
    </source>
</evidence>
<sequence length="594" mass="63889">MLSPNECTGQLSAIAPYCVCDTASALQPSLRLQARPVFPPPVSAQQWVDVSMSCLQHSRIPLERLMGMMEDTAGAVMGNDATTSDSSPLQASAEGCVQNPPSHQLRPNSHIDSNSPVMEDDGGPNRNPWSSIGVGTGNASRRCIAARFLLLGSQVGLMGGTNASLRTAVRMAEGALAMFRCPLAATQLALTCCCLACLDQAAGDRDLLEKKARELLHYATRDVMKSAFPSSTDIVLLSKQSWICALVGETQTAMKIVQFLCERSQVDVEAIVLMALLHSATGDYGEALTVARRAEEIHPHSILSGVVFTVLQNAVNEADHFNNKNSGSHLTVLVARMEGISTNASQLAAAATRRVAHFDADAENGLSILGAAWSDFNSYGRLVAGQWALLAHAALLCGCVDVSRIAAEAGLEYVGSAKCEYRQAYCDLLCCAVGVKIEQIERSIDYFRQRSHSVAPCGSTTGSLEVEDARCADDLRALVNSSELLVVQTMLEKVLEVGDNCAEAYLLLGQLNLLEALVSGVTHDVLETQLVNAAHYFQLAIDCNPRLAAAYEGMGRVREEQGAIEMSLDSFTSAAELRHREPVISYEKFLYMLL</sequence>